<dbReference type="PANTHER" id="PTHR42204">
    <property type="entry name" value="INTEGRAL MEMBRANE PROTEIN"/>
    <property type="match status" value="1"/>
</dbReference>
<feature type="transmembrane region" description="Helical" evidence="1">
    <location>
        <begin position="129"/>
        <end position="148"/>
    </location>
</feature>
<sequence length="406" mass="42410">MLGVVAGFFAGVTLGIIAGFVPGIHSNTLAGLLAACSVPLIVVFGIDGISVMIVSMMVVYTFADILPSTFLGVPDPDTVLSVLPAHNLCLMGNGEEAVRVSALGSLWGFVFCLPLFALFMIFLPSVQEYVDWGVGLVILLAAGLLIVFSKAPSWSFAVFLVSGLLGIYAMRFSYFSFGVFGIGEILLPLLTGLFGIPVLLTSMRALSKPAEQTFSGLMISQGSIIGNGIKGAFAGAIVGWLPGFSSGTANALLAVRRSSEKMDPREYLVSTSAANTANAVLGLAALYALGRMRSGAMVTLASFDLPSVYLLVLAAGAAALAGYLVTVSSSKLSRVIMHLDQKIIARGVLLFLVGMTVIFCGPFGVLILILSTLVGLVPGMADIPRIFCMGAIMLPVMLFTLGILNF</sequence>
<name>A0AAX0Q9R6_9EURY</name>
<dbReference type="InterPro" id="IPR002823">
    <property type="entry name" value="DUF112_TM"/>
</dbReference>
<evidence type="ECO:0000313" key="4">
    <source>
        <dbReference type="Proteomes" id="UP000243820"/>
    </source>
</evidence>
<feature type="domain" description="DUF112" evidence="2">
    <location>
        <begin position="8"/>
        <end position="389"/>
    </location>
</feature>
<organism evidence="3 4">
    <name type="scientific">Methanocorpusculum parvum</name>
    <dbReference type="NCBI Taxonomy" id="2193"/>
    <lineage>
        <taxon>Archaea</taxon>
        <taxon>Methanobacteriati</taxon>
        <taxon>Methanobacteriota</taxon>
        <taxon>Stenosarchaea group</taxon>
        <taxon>Methanomicrobia</taxon>
        <taxon>Methanomicrobiales</taxon>
        <taxon>Methanocorpusculaceae</taxon>
        <taxon>Methanocorpusculum</taxon>
    </lineage>
</organism>
<feature type="transmembrane region" description="Helical" evidence="1">
    <location>
        <begin position="232"/>
        <end position="255"/>
    </location>
</feature>
<proteinExistence type="predicted"/>
<comment type="caution">
    <text evidence="3">The sequence shown here is derived from an EMBL/GenBank/DDBJ whole genome shotgun (WGS) entry which is preliminary data.</text>
</comment>
<feature type="transmembrane region" description="Helical" evidence="1">
    <location>
        <begin position="100"/>
        <end position="122"/>
    </location>
</feature>
<evidence type="ECO:0000259" key="2">
    <source>
        <dbReference type="Pfam" id="PF01970"/>
    </source>
</evidence>
<keyword evidence="1" id="KW-0812">Transmembrane</keyword>
<feature type="transmembrane region" description="Helical" evidence="1">
    <location>
        <begin position="267"/>
        <end position="288"/>
    </location>
</feature>
<dbReference type="AlphaFoldDB" id="A0AAX0Q9R6"/>
<accession>A0AAX0Q9R6</accession>
<reference evidence="3 4" key="1">
    <citation type="journal article" date="2017" name="BMC Genomics">
        <title>Genomic analysis of methanogenic archaea reveals a shift towards energy conservation.</title>
        <authorList>
            <person name="Gilmore S.P."/>
            <person name="Henske J.K."/>
            <person name="Sexton J.A."/>
            <person name="Solomon K.V."/>
            <person name="Seppala S."/>
            <person name="Yoo J.I."/>
            <person name="Huyett L.M."/>
            <person name="Pressman A."/>
            <person name="Cogan J.Z."/>
            <person name="Kivenson V."/>
            <person name="Peng X."/>
            <person name="Tan Y."/>
            <person name="Valentine D.L."/>
            <person name="O'Malley M.A."/>
        </authorList>
    </citation>
    <scope>NUCLEOTIDE SEQUENCE [LARGE SCALE GENOMIC DNA]</scope>
    <source>
        <strain evidence="3 4">XII</strain>
    </source>
</reference>
<evidence type="ECO:0000256" key="1">
    <source>
        <dbReference type="SAM" id="Phobius"/>
    </source>
</evidence>
<feature type="transmembrane region" description="Helical" evidence="1">
    <location>
        <begin position="177"/>
        <end position="200"/>
    </location>
</feature>
<dbReference type="EMBL" id="LMVO01000001">
    <property type="protein sequence ID" value="PAV10189.1"/>
    <property type="molecule type" value="Genomic_DNA"/>
</dbReference>
<gene>
    <name evidence="3" type="ORF">ASJ83_06975</name>
</gene>
<dbReference type="Proteomes" id="UP000243820">
    <property type="component" value="Unassembled WGS sequence"/>
</dbReference>
<feature type="transmembrane region" description="Helical" evidence="1">
    <location>
        <begin position="348"/>
        <end position="377"/>
    </location>
</feature>
<evidence type="ECO:0000313" key="3">
    <source>
        <dbReference type="EMBL" id="PAV10189.1"/>
    </source>
</evidence>
<dbReference type="Pfam" id="PF01970">
    <property type="entry name" value="TctA"/>
    <property type="match status" value="1"/>
</dbReference>
<keyword evidence="4" id="KW-1185">Reference proteome</keyword>
<feature type="transmembrane region" description="Helical" evidence="1">
    <location>
        <begin position="32"/>
        <end position="63"/>
    </location>
</feature>
<dbReference type="PANTHER" id="PTHR42204:SF1">
    <property type="entry name" value="INTEGRAL MEMBRANE PROTEIN"/>
    <property type="match status" value="1"/>
</dbReference>
<dbReference type="RefSeq" id="WP_095641637.1">
    <property type="nucleotide sequence ID" value="NZ_LMVO01000001.1"/>
</dbReference>
<feature type="transmembrane region" description="Helical" evidence="1">
    <location>
        <begin position="154"/>
        <end position="170"/>
    </location>
</feature>
<keyword evidence="1" id="KW-1133">Transmembrane helix</keyword>
<feature type="transmembrane region" description="Helical" evidence="1">
    <location>
        <begin position="308"/>
        <end position="327"/>
    </location>
</feature>
<protein>
    <recommendedName>
        <fullName evidence="2">DUF112 domain-containing protein</fullName>
    </recommendedName>
</protein>
<feature type="transmembrane region" description="Helical" evidence="1">
    <location>
        <begin position="6"/>
        <end position="25"/>
    </location>
</feature>
<keyword evidence="1" id="KW-0472">Membrane</keyword>
<feature type="transmembrane region" description="Helical" evidence="1">
    <location>
        <begin position="383"/>
        <end position="404"/>
    </location>
</feature>